<dbReference type="GO" id="GO:0006260">
    <property type="term" value="P:DNA replication"/>
    <property type="evidence" value="ECO:0007669"/>
    <property type="project" value="UniProtKB-KW"/>
</dbReference>
<dbReference type="GO" id="GO:0003689">
    <property type="term" value="F:DNA clamp loader activity"/>
    <property type="evidence" value="ECO:0007669"/>
    <property type="project" value="InterPro"/>
</dbReference>
<dbReference type="InterPro" id="IPR013725">
    <property type="entry name" value="DNA_replication_fac_RFC1_C"/>
</dbReference>
<reference evidence="5" key="1">
    <citation type="journal article" date="2020" name="Nature">
        <title>Giant virus diversity and host interactions through global metagenomics.</title>
        <authorList>
            <person name="Schulz F."/>
            <person name="Roux S."/>
            <person name="Paez-Espino D."/>
            <person name="Jungbluth S."/>
            <person name="Walsh D.A."/>
            <person name="Denef V.J."/>
            <person name="McMahon K.D."/>
            <person name="Konstantinidis K.T."/>
            <person name="Eloe-Fadrosh E.A."/>
            <person name="Kyrpides N.C."/>
            <person name="Woyke T."/>
        </authorList>
    </citation>
    <scope>NUCLEOTIDE SEQUENCE</scope>
    <source>
        <strain evidence="5">GVMAG-M-3300020192-26</strain>
    </source>
</reference>
<evidence type="ECO:0000256" key="3">
    <source>
        <dbReference type="SAM" id="MobiDB-lite"/>
    </source>
</evidence>
<dbReference type="EMBL" id="MN739376">
    <property type="protein sequence ID" value="QHT01530.1"/>
    <property type="molecule type" value="Genomic_DNA"/>
</dbReference>
<dbReference type="GO" id="GO:0003677">
    <property type="term" value="F:DNA binding"/>
    <property type="evidence" value="ECO:0007669"/>
    <property type="project" value="InterPro"/>
</dbReference>
<dbReference type="InterPro" id="IPR008921">
    <property type="entry name" value="DNA_pol3_clamp-load_cplx_C"/>
</dbReference>
<dbReference type="Pfam" id="PF08519">
    <property type="entry name" value="RFC1"/>
    <property type="match status" value="1"/>
</dbReference>
<proteinExistence type="inferred from homology"/>
<dbReference type="GO" id="GO:0005524">
    <property type="term" value="F:ATP binding"/>
    <property type="evidence" value="ECO:0007669"/>
    <property type="project" value="InterPro"/>
</dbReference>
<comment type="similarity">
    <text evidence="1">Belongs to the activator 1 large subunit family.</text>
</comment>
<accession>A0A6C0CCG1</accession>
<dbReference type="InterPro" id="IPR027417">
    <property type="entry name" value="P-loop_NTPase"/>
</dbReference>
<evidence type="ECO:0000313" key="5">
    <source>
        <dbReference type="EMBL" id="QHT01530.1"/>
    </source>
</evidence>
<dbReference type="Gene3D" id="1.20.272.10">
    <property type="match status" value="1"/>
</dbReference>
<evidence type="ECO:0000256" key="1">
    <source>
        <dbReference type="ARBA" id="ARBA00006116"/>
    </source>
</evidence>
<feature type="domain" description="DNA replication factor RFC1 C-terminal" evidence="4">
    <location>
        <begin position="404"/>
        <end position="535"/>
    </location>
</feature>
<feature type="compositionally biased region" description="Low complexity" evidence="3">
    <location>
        <begin position="65"/>
        <end position="75"/>
    </location>
</feature>
<dbReference type="SUPFAM" id="SSF52540">
    <property type="entry name" value="P-loop containing nucleoside triphosphate hydrolases"/>
    <property type="match status" value="1"/>
</dbReference>
<keyword evidence="2" id="KW-0235">DNA replication</keyword>
<evidence type="ECO:0000259" key="4">
    <source>
        <dbReference type="Pfam" id="PF08519"/>
    </source>
</evidence>
<dbReference type="PANTHER" id="PTHR23389:SF6">
    <property type="entry name" value="REPLICATION FACTOR C SUBUNIT 1"/>
    <property type="match status" value="1"/>
</dbReference>
<dbReference type="SUPFAM" id="SSF48019">
    <property type="entry name" value="post-AAA+ oligomerization domain-like"/>
    <property type="match status" value="1"/>
</dbReference>
<dbReference type="GO" id="GO:0005663">
    <property type="term" value="C:DNA replication factor C complex"/>
    <property type="evidence" value="ECO:0007669"/>
    <property type="project" value="InterPro"/>
</dbReference>
<protein>
    <recommendedName>
        <fullName evidence="4">DNA replication factor RFC1 C-terminal domain-containing protein</fullName>
    </recommendedName>
</protein>
<feature type="region of interest" description="Disordered" evidence="3">
    <location>
        <begin position="50"/>
        <end position="75"/>
    </location>
</feature>
<name>A0A6C0CCG1_9ZZZZ</name>
<dbReference type="PANTHER" id="PTHR23389">
    <property type="entry name" value="CHROMOSOME TRANSMISSION FIDELITY FACTOR 18"/>
    <property type="match status" value="1"/>
</dbReference>
<dbReference type="Gene3D" id="3.40.50.300">
    <property type="entry name" value="P-loop containing nucleotide triphosphate hydrolases"/>
    <property type="match status" value="1"/>
</dbReference>
<evidence type="ECO:0000256" key="2">
    <source>
        <dbReference type="ARBA" id="ARBA00022705"/>
    </source>
</evidence>
<dbReference type="Gene3D" id="1.10.8.60">
    <property type="match status" value="1"/>
</dbReference>
<dbReference type="AlphaFoldDB" id="A0A6C0CCG1"/>
<dbReference type="GO" id="GO:0005634">
    <property type="term" value="C:nucleus"/>
    <property type="evidence" value="ECO:0007669"/>
    <property type="project" value="TreeGrafter"/>
</dbReference>
<organism evidence="5">
    <name type="scientific">viral metagenome</name>
    <dbReference type="NCBI Taxonomy" id="1070528"/>
    <lineage>
        <taxon>unclassified sequences</taxon>
        <taxon>metagenomes</taxon>
        <taxon>organismal metagenomes</taxon>
    </lineage>
</organism>
<sequence length="570" mass="65243">MNTDWLDKYRPQKSSDVLGDKFYAKHINTFLGQFSDANLAKLAATKTVTKGPKGKKATKNVSGSKTAPAKKAPVTKANNKTKSLLMNPNLFIIGKNGIGKSLIVDILLQENSFEKITVNLANVIPAKKTKKTQKNEPIKTQKAPTGSSRSVDVVYASIAGNRNAMIKNGENTSINYAKSKSALVFDDISTISNSKEKEAVKALIKMNNKLRKFPIIIISNTKHNKLVNEIHKMVSYNILKEGKIEKTSNEIKMRPPDYQEIEKFVKHICKEEKLKLIDNKDEDQNIYEEIIFNSQFDIRKLIYSLEELKLLYEDDEPAGINHDKFRKYQESAKMKDIDPNIYEATELLLNQYTGISDSITLYSEERATIPLMIHENYPLNIKLNYPMLSALKQMEMICEISKNISESDKIDGIIYSHQCWNLQSIHGFYGCVMPSYHINKTPNKLSIKEKDRYVYAQDYTKTSTRKINNKVIRKSRENIFLKKMMTNDFLHITNILKKLLLNGEYDKIMEIILAHNITCKEMESIINIDRITKPKFILGTVARNVIKDKLKDAMPTKYVIKHGDKIKVVK</sequence>